<dbReference type="Pfam" id="PF00588">
    <property type="entry name" value="SpoU_methylase"/>
    <property type="match status" value="1"/>
</dbReference>
<dbReference type="GO" id="GO:0006396">
    <property type="term" value="P:RNA processing"/>
    <property type="evidence" value="ECO:0007669"/>
    <property type="project" value="InterPro"/>
</dbReference>
<evidence type="ECO:0000256" key="1">
    <source>
        <dbReference type="ARBA" id="ARBA00022603"/>
    </source>
</evidence>
<accession>A0A8T0H5B2</accession>
<proteinExistence type="predicted"/>
<dbReference type="SUPFAM" id="SSF75217">
    <property type="entry name" value="alpha/beta knot"/>
    <property type="match status" value="1"/>
</dbReference>
<evidence type="ECO:0000313" key="5">
    <source>
        <dbReference type="EMBL" id="KAG0567136.1"/>
    </source>
</evidence>
<feature type="region of interest" description="Disordered" evidence="3">
    <location>
        <begin position="176"/>
        <end position="195"/>
    </location>
</feature>
<dbReference type="GO" id="GO:0008173">
    <property type="term" value="F:RNA methyltransferase activity"/>
    <property type="evidence" value="ECO:0007669"/>
    <property type="project" value="InterPro"/>
</dbReference>
<dbReference type="InterPro" id="IPR029028">
    <property type="entry name" value="Alpha/beta_knot_MTases"/>
</dbReference>
<organism evidence="5 6">
    <name type="scientific">Ceratodon purpureus</name>
    <name type="common">Fire moss</name>
    <name type="synonym">Dicranum purpureum</name>
    <dbReference type="NCBI Taxonomy" id="3225"/>
    <lineage>
        <taxon>Eukaryota</taxon>
        <taxon>Viridiplantae</taxon>
        <taxon>Streptophyta</taxon>
        <taxon>Embryophyta</taxon>
        <taxon>Bryophyta</taxon>
        <taxon>Bryophytina</taxon>
        <taxon>Bryopsida</taxon>
        <taxon>Dicranidae</taxon>
        <taxon>Pseudoditrichales</taxon>
        <taxon>Ditrichaceae</taxon>
        <taxon>Ceratodon</taxon>
    </lineage>
</organism>
<feature type="domain" description="tRNA/rRNA methyltransferase SpoU type" evidence="4">
    <location>
        <begin position="203"/>
        <end position="339"/>
    </location>
</feature>
<dbReference type="AlphaFoldDB" id="A0A8T0H5B2"/>
<dbReference type="Proteomes" id="UP000822688">
    <property type="component" value="Chromosome 7"/>
</dbReference>
<feature type="compositionally biased region" description="Acidic residues" evidence="3">
    <location>
        <begin position="10"/>
        <end position="22"/>
    </location>
</feature>
<dbReference type="PANTHER" id="PTHR43191:SF7">
    <property type="entry name" value="OBP33PEP LIKE PROTEIN"/>
    <property type="match status" value="1"/>
</dbReference>
<gene>
    <name evidence="5" type="ORF">KC19_7G113400</name>
</gene>
<comment type="caution">
    <text evidence="5">The sequence shown here is derived from an EMBL/GenBank/DDBJ whole genome shotgun (WGS) entry which is preliminary data.</text>
</comment>
<dbReference type="Gene3D" id="3.40.1280.10">
    <property type="match status" value="1"/>
</dbReference>
<dbReference type="InterPro" id="IPR051259">
    <property type="entry name" value="rRNA_Methyltransferase"/>
</dbReference>
<dbReference type="PANTHER" id="PTHR43191">
    <property type="entry name" value="RRNA METHYLTRANSFERASE 3"/>
    <property type="match status" value="1"/>
</dbReference>
<protein>
    <recommendedName>
        <fullName evidence="4">tRNA/rRNA methyltransferase SpoU type domain-containing protein</fullName>
    </recommendedName>
</protein>
<name>A0A8T0H5B2_CERPU</name>
<dbReference type="GO" id="GO:0032259">
    <property type="term" value="P:methylation"/>
    <property type="evidence" value="ECO:0007669"/>
    <property type="project" value="UniProtKB-KW"/>
</dbReference>
<dbReference type="CDD" id="cd18096">
    <property type="entry name" value="SpoU-like"/>
    <property type="match status" value="1"/>
</dbReference>
<dbReference type="EMBL" id="CM026428">
    <property type="protein sequence ID" value="KAG0567136.1"/>
    <property type="molecule type" value="Genomic_DNA"/>
</dbReference>
<evidence type="ECO:0000256" key="3">
    <source>
        <dbReference type="SAM" id="MobiDB-lite"/>
    </source>
</evidence>
<reference evidence="5" key="1">
    <citation type="submission" date="2020-06" db="EMBL/GenBank/DDBJ databases">
        <title>WGS assembly of Ceratodon purpureus strain R40.</title>
        <authorList>
            <person name="Carey S.B."/>
            <person name="Jenkins J."/>
            <person name="Shu S."/>
            <person name="Lovell J.T."/>
            <person name="Sreedasyam A."/>
            <person name="Maumus F."/>
            <person name="Tiley G.P."/>
            <person name="Fernandez-Pozo N."/>
            <person name="Barry K."/>
            <person name="Chen C."/>
            <person name="Wang M."/>
            <person name="Lipzen A."/>
            <person name="Daum C."/>
            <person name="Saski C.A."/>
            <person name="Payton A.C."/>
            <person name="Mcbreen J.C."/>
            <person name="Conrad R.E."/>
            <person name="Kollar L.M."/>
            <person name="Olsson S."/>
            <person name="Huttunen S."/>
            <person name="Landis J.B."/>
            <person name="Wickett N.J."/>
            <person name="Johnson M.G."/>
            <person name="Rensing S.A."/>
            <person name="Grimwood J."/>
            <person name="Schmutz J."/>
            <person name="Mcdaniel S.F."/>
        </authorList>
    </citation>
    <scope>NUCLEOTIDE SEQUENCE</scope>
    <source>
        <strain evidence="5">R40</strain>
    </source>
</reference>
<keyword evidence="2" id="KW-0808">Transferase</keyword>
<dbReference type="GO" id="GO:0003723">
    <property type="term" value="F:RNA binding"/>
    <property type="evidence" value="ECO:0007669"/>
    <property type="project" value="InterPro"/>
</dbReference>
<keyword evidence="1" id="KW-0489">Methyltransferase</keyword>
<keyword evidence="6" id="KW-1185">Reference proteome</keyword>
<evidence type="ECO:0000313" key="6">
    <source>
        <dbReference type="Proteomes" id="UP000822688"/>
    </source>
</evidence>
<feature type="region of interest" description="Disordered" evidence="3">
    <location>
        <begin position="1"/>
        <end position="49"/>
    </location>
</feature>
<evidence type="ECO:0000259" key="4">
    <source>
        <dbReference type="Pfam" id="PF00588"/>
    </source>
</evidence>
<sequence>MDGVNLEGDAVIEDGLGPDDEGVGNISPKPEKCPPAEGPDGGNGGGLTPLSRTKSLGYLGSYGRILPMANSLKYADLSEKQKEEIKFPPRTFDYLRDDIRQNLIDLINFKISKEKSDDKFFISAVKPKQVESPKVDESVQTYAIPHFKPPKAALTSSTANCARTLNDDFLRESKPVEVQEIESESKTKSETSPQKEGKKFDSFLLVHNVAKRHNLGTLARSATAFGVTEIILVGRKDFNAFGSHGATLHLQFRHFHTLAEAVKYLKAKDVSICGVEITEGAVGVHKHPFNRSTAFVLGNEGTGLSEKEMEICDSFVYIPQSGPGTASLNVTVAASIVLHQFAVWADFPERERDGQKFVVAERPVRRGPRNMCPDDPVEVAERRRLKAESAAEDWLLCDTLYDASDDATDEAGMGGETE</sequence>
<dbReference type="InterPro" id="IPR001537">
    <property type="entry name" value="SpoU_MeTrfase"/>
</dbReference>
<dbReference type="InterPro" id="IPR029026">
    <property type="entry name" value="tRNA_m1G_MTases_N"/>
</dbReference>
<evidence type="ECO:0000256" key="2">
    <source>
        <dbReference type="ARBA" id="ARBA00022679"/>
    </source>
</evidence>